<accession>A0A1B0B7M5</accession>
<dbReference type="VEuPathDB" id="VectorBase:GPPI021505"/>
<proteinExistence type="predicted"/>
<protein>
    <submittedName>
        <fullName evidence="1">Uncharacterized protein</fullName>
    </submittedName>
</protein>
<sequence length="112" mass="13250">FERKKVFIVVNLEEKKKKRKKKSYSREIKCNDLASQHLCRSKTDDEIKHFILKYIHLAVAREKRNAFSQFLNHVSCHRLAIVENISVRPSSSHLDWLVFSSFKKEGRKHANA</sequence>
<dbReference type="EnsemblMetazoa" id="GPPI021505-RA">
    <property type="protein sequence ID" value="GPPI021505-PA"/>
    <property type="gene ID" value="GPPI021505"/>
</dbReference>
<name>A0A1B0B7M5_9MUSC</name>
<evidence type="ECO:0000313" key="2">
    <source>
        <dbReference type="Proteomes" id="UP000092460"/>
    </source>
</evidence>
<evidence type="ECO:0000313" key="1">
    <source>
        <dbReference type="EnsemblMetazoa" id="GPPI021505-PA"/>
    </source>
</evidence>
<dbReference type="EMBL" id="JXJN01009689">
    <property type="status" value="NOT_ANNOTATED_CDS"/>
    <property type="molecule type" value="Genomic_DNA"/>
</dbReference>
<keyword evidence="2" id="KW-1185">Reference proteome</keyword>
<dbReference type="Proteomes" id="UP000092460">
    <property type="component" value="Unassembled WGS sequence"/>
</dbReference>
<reference evidence="1" key="2">
    <citation type="submission" date="2020-05" db="UniProtKB">
        <authorList>
            <consortium name="EnsemblMetazoa"/>
        </authorList>
    </citation>
    <scope>IDENTIFICATION</scope>
    <source>
        <strain evidence="1">IAEA</strain>
    </source>
</reference>
<organism evidence="1 2">
    <name type="scientific">Glossina palpalis gambiensis</name>
    <dbReference type="NCBI Taxonomy" id="67801"/>
    <lineage>
        <taxon>Eukaryota</taxon>
        <taxon>Metazoa</taxon>
        <taxon>Ecdysozoa</taxon>
        <taxon>Arthropoda</taxon>
        <taxon>Hexapoda</taxon>
        <taxon>Insecta</taxon>
        <taxon>Pterygota</taxon>
        <taxon>Neoptera</taxon>
        <taxon>Endopterygota</taxon>
        <taxon>Diptera</taxon>
        <taxon>Brachycera</taxon>
        <taxon>Muscomorpha</taxon>
        <taxon>Hippoboscoidea</taxon>
        <taxon>Glossinidae</taxon>
        <taxon>Glossina</taxon>
    </lineage>
</organism>
<reference evidence="2" key="1">
    <citation type="submission" date="2015-01" db="EMBL/GenBank/DDBJ databases">
        <authorList>
            <person name="Aksoy S."/>
            <person name="Warren W."/>
            <person name="Wilson R.K."/>
        </authorList>
    </citation>
    <scope>NUCLEOTIDE SEQUENCE [LARGE SCALE GENOMIC DNA]</scope>
    <source>
        <strain evidence="2">IAEA</strain>
    </source>
</reference>
<dbReference type="AlphaFoldDB" id="A0A1B0B7M5"/>